<accession>A0A4R2N9N9</accession>
<dbReference type="GO" id="GO:0030488">
    <property type="term" value="P:tRNA methylation"/>
    <property type="evidence" value="ECO:0007669"/>
    <property type="project" value="TreeGrafter"/>
</dbReference>
<dbReference type="GO" id="GO:0005525">
    <property type="term" value="F:GTP binding"/>
    <property type="evidence" value="ECO:0007669"/>
    <property type="project" value="InterPro"/>
</dbReference>
<dbReference type="PANTHER" id="PTHR42714">
    <property type="entry name" value="TRNA MODIFICATION GTPASE GTPBP3"/>
    <property type="match status" value="1"/>
</dbReference>
<feature type="domain" description="G" evidence="1">
    <location>
        <begin position="12"/>
        <end position="156"/>
    </location>
</feature>
<dbReference type="PANTHER" id="PTHR42714:SF7">
    <property type="entry name" value="G DOMAIN-CONTAINING PROTEIN"/>
    <property type="match status" value="1"/>
</dbReference>
<dbReference type="GO" id="GO:0002098">
    <property type="term" value="P:tRNA wobble uridine modification"/>
    <property type="evidence" value="ECO:0007669"/>
    <property type="project" value="TreeGrafter"/>
</dbReference>
<dbReference type="InterPro" id="IPR027417">
    <property type="entry name" value="P-loop_NTPase"/>
</dbReference>
<proteinExistence type="predicted"/>
<reference evidence="2 3" key="1">
    <citation type="submission" date="2019-03" db="EMBL/GenBank/DDBJ databases">
        <title>Genomic Encyclopedia of Type Strains, Phase IV (KMG-IV): sequencing the most valuable type-strain genomes for metagenomic binning, comparative biology and taxonomic classification.</title>
        <authorList>
            <person name="Goeker M."/>
        </authorList>
    </citation>
    <scope>NUCLEOTIDE SEQUENCE [LARGE SCALE GENOMIC DNA]</scope>
    <source>
        <strain evidence="2 3">DSM 1837</strain>
    </source>
</reference>
<dbReference type="GO" id="GO:0005829">
    <property type="term" value="C:cytosol"/>
    <property type="evidence" value="ECO:0007669"/>
    <property type="project" value="TreeGrafter"/>
</dbReference>
<organism evidence="2 3">
    <name type="scientific">Simplicispira metamorpha</name>
    <dbReference type="NCBI Taxonomy" id="80881"/>
    <lineage>
        <taxon>Bacteria</taxon>
        <taxon>Pseudomonadati</taxon>
        <taxon>Pseudomonadota</taxon>
        <taxon>Betaproteobacteria</taxon>
        <taxon>Burkholderiales</taxon>
        <taxon>Comamonadaceae</taxon>
        <taxon>Simplicispira</taxon>
    </lineage>
</organism>
<dbReference type="Gene3D" id="3.40.50.300">
    <property type="entry name" value="P-loop containing nucleotide triphosphate hydrolases"/>
    <property type="match status" value="1"/>
</dbReference>
<dbReference type="EMBL" id="SLXH01000011">
    <property type="protein sequence ID" value="TCP17678.1"/>
    <property type="molecule type" value="Genomic_DNA"/>
</dbReference>
<dbReference type="Pfam" id="PF11981">
    <property type="entry name" value="DUF3482"/>
    <property type="match status" value="1"/>
</dbReference>
<evidence type="ECO:0000313" key="3">
    <source>
        <dbReference type="Proteomes" id="UP000295182"/>
    </source>
</evidence>
<dbReference type="OrthoDB" id="5406017at2"/>
<dbReference type="InterPro" id="IPR021871">
    <property type="entry name" value="DUF3482"/>
</dbReference>
<dbReference type="SUPFAM" id="SSF52540">
    <property type="entry name" value="P-loop containing nucleoside triphosphate hydrolases"/>
    <property type="match status" value="1"/>
</dbReference>
<dbReference type="Pfam" id="PF01926">
    <property type="entry name" value="MMR_HSR1"/>
    <property type="match status" value="1"/>
</dbReference>
<evidence type="ECO:0000259" key="1">
    <source>
        <dbReference type="Pfam" id="PF01926"/>
    </source>
</evidence>
<dbReference type="RefSeq" id="WP_119012558.1">
    <property type="nucleotide sequence ID" value="NZ_QXNC01000007.1"/>
</dbReference>
<dbReference type="InterPro" id="IPR006073">
    <property type="entry name" value="GTP-bd"/>
</dbReference>
<protein>
    <submittedName>
        <fullName evidence="2">Small GTP-binding protein</fullName>
    </submittedName>
</protein>
<comment type="caution">
    <text evidence="2">The sequence shown here is derived from an EMBL/GenBank/DDBJ whole genome shotgun (WGS) entry which is preliminary data.</text>
</comment>
<gene>
    <name evidence="2" type="ORF">EV674_11119</name>
</gene>
<name>A0A4R2N9N9_9BURK</name>
<dbReference type="Proteomes" id="UP000295182">
    <property type="component" value="Unassembled WGS sequence"/>
</dbReference>
<keyword evidence="3" id="KW-1185">Reference proteome</keyword>
<dbReference type="AlphaFoldDB" id="A0A4R2N9N9"/>
<sequence length="477" mass="50887">MIAPTDSYPPLDIAVVGHTNVGKTSLLRTLLRQPDFGQVCDSAGTTRHVERTDLRIQGAVAVRYFDTPGLEDSVALHHYLQSLPGDLPTPLERVRAFLRGPEAQAAFEQEAKVLRKLLEADAAIYVIDCREDVLPKYRCEIEILSACAKPVMPVLNFARSPGHQAQAWQSTLAAYHLHASVLFDAVAPFVGAERQLYEDLGVLLRARRAQLQAILDDLALQAQERRLAACQLVASVLVSAAAMRREVPQAALADPAHKTALLRGFRQSLTPQVAACVQAVLAVYGFRPGDAEVADLPWSSGRWDADLFHPQTLLDAGHKLGKGAAVGAAVGLAADVALAGLSLGTGTALGAAVGGLASQGWSQVPRKIANRMRRIEELTLEDEVLHLLASTLVRLCAALEQRGHAAWQRLHVGAQPAADSAAPGAPALRDLLAHLAPARSHPDWEQAQPGGATDARRQRLVDALAGQLATLVAAPGD</sequence>
<evidence type="ECO:0000313" key="2">
    <source>
        <dbReference type="EMBL" id="TCP17678.1"/>
    </source>
</evidence>